<name>I7MGR1_TETTS</name>
<dbReference type="OrthoDB" id="27483at2759"/>
<dbReference type="InParanoid" id="I7MGR1"/>
<dbReference type="eggNOG" id="KOG2175">
    <property type="taxonomic scope" value="Eukaryota"/>
</dbReference>
<proteinExistence type="predicted"/>
<gene>
    <name evidence="5" type="ORF">TTHERM_00471940</name>
</gene>
<evidence type="ECO:0000256" key="3">
    <source>
        <dbReference type="SAM" id="MobiDB-lite"/>
    </source>
</evidence>
<dbReference type="Proteomes" id="UP000009168">
    <property type="component" value="Unassembled WGS sequence"/>
</dbReference>
<evidence type="ECO:0000259" key="4">
    <source>
        <dbReference type="Pfam" id="PF04802"/>
    </source>
</evidence>
<dbReference type="RefSeq" id="XP_001033078.3">
    <property type="nucleotide sequence ID" value="XM_001033078.3"/>
</dbReference>
<keyword evidence="2" id="KW-0539">Nucleus</keyword>
<feature type="region of interest" description="Disordered" evidence="3">
    <location>
        <begin position="874"/>
        <end position="919"/>
    </location>
</feature>
<dbReference type="EMBL" id="GG662622">
    <property type="protein sequence ID" value="EAR85415.3"/>
    <property type="molecule type" value="Genomic_DNA"/>
</dbReference>
<dbReference type="InterPro" id="IPR006887">
    <property type="entry name" value="P4R3-like_central_dom"/>
</dbReference>
<evidence type="ECO:0000256" key="1">
    <source>
        <dbReference type="ARBA" id="ARBA00004123"/>
    </source>
</evidence>
<evidence type="ECO:0000313" key="5">
    <source>
        <dbReference type="EMBL" id="EAR85415.3"/>
    </source>
</evidence>
<comment type="subcellular location">
    <subcellularLocation>
        <location evidence="1">Nucleus</location>
    </subcellularLocation>
</comment>
<dbReference type="InterPro" id="IPR051137">
    <property type="entry name" value="PP4R3-like"/>
</dbReference>
<dbReference type="AlphaFoldDB" id="I7MGR1"/>
<dbReference type="Gene3D" id="2.30.29.30">
    <property type="entry name" value="Pleckstrin-homology domain (PH domain)/Phosphotyrosine-binding domain (PTB)"/>
    <property type="match status" value="1"/>
</dbReference>
<feature type="compositionally biased region" description="Basic and acidic residues" evidence="3">
    <location>
        <begin position="842"/>
        <end position="862"/>
    </location>
</feature>
<feature type="region of interest" description="Disordered" evidence="3">
    <location>
        <begin position="658"/>
        <end position="680"/>
    </location>
</feature>
<dbReference type="Pfam" id="PF04802">
    <property type="entry name" value="PP4R3"/>
    <property type="match status" value="1"/>
</dbReference>
<feature type="compositionally biased region" description="Polar residues" evidence="3">
    <location>
        <begin position="877"/>
        <end position="894"/>
    </location>
</feature>
<organism evidence="5 6">
    <name type="scientific">Tetrahymena thermophila (strain SB210)</name>
    <dbReference type="NCBI Taxonomy" id="312017"/>
    <lineage>
        <taxon>Eukaryota</taxon>
        <taxon>Sar</taxon>
        <taxon>Alveolata</taxon>
        <taxon>Ciliophora</taxon>
        <taxon>Intramacronucleata</taxon>
        <taxon>Oligohymenophorea</taxon>
        <taxon>Hymenostomatida</taxon>
        <taxon>Tetrahymenina</taxon>
        <taxon>Tetrahymenidae</taxon>
        <taxon>Tetrahymena</taxon>
    </lineage>
</organism>
<dbReference type="PANTHER" id="PTHR23318:SF0">
    <property type="entry name" value="SERINE_THREONINE-PROTEIN PHOSPHATASE 4 REGULATORY SUBUNIT 3"/>
    <property type="match status" value="1"/>
</dbReference>
<dbReference type="KEGG" id="tet:TTHERM_00471940"/>
<protein>
    <submittedName>
        <fullName evidence="5">Component of IIS longevity pathway SMK-1 protein</fullName>
    </submittedName>
</protein>
<dbReference type="GO" id="GO:0005654">
    <property type="term" value="C:nucleoplasm"/>
    <property type="evidence" value="ECO:0007669"/>
    <property type="project" value="TreeGrafter"/>
</dbReference>
<feature type="compositionally biased region" description="Basic and acidic residues" evidence="3">
    <location>
        <begin position="901"/>
        <end position="919"/>
    </location>
</feature>
<dbReference type="STRING" id="312017.I7MGR1"/>
<feature type="region of interest" description="Disordered" evidence="3">
    <location>
        <begin position="705"/>
        <end position="726"/>
    </location>
</feature>
<accession>I7MGR1</accession>
<reference evidence="6" key="1">
    <citation type="journal article" date="2006" name="PLoS Biol.">
        <title>Macronuclear genome sequence of the ciliate Tetrahymena thermophila, a model eukaryote.</title>
        <authorList>
            <person name="Eisen J.A."/>
            <person name="Coyne R.S."/>
            <person name="Wu M."/>
            <person name="Wu D."/>
            <person name="Thiagarajan M."/>
            <person name="Wortman J.R."/>
            <person name="Badger J.H."/>
            <person name="Ren Q."/>
            <person name="Amedeo P."/>
            <person name="Jones K.M."/>
            <person name="Tallon L.J."/>
            <person name="Delcher A.L."/>
            <person name="Salzberg S.L."/>
            <person name="Silva J.C."/>
            <person name="Haas B.J."/>
            <person name="Majoros W.H."/>
            <person name="Farzad M."/>
            <person name="Carlton J.M."/>
            <person name="Smith R.K. Jr."/>
            <person name="Garg J."/>
            <person name="Pearlman R.E."/>
            <person name="Karrer K.M."/>
            <person name="Sun L."/>
            <person name="Manning G."/>
            <person name="Elde N.C."/>
            <person name="Turkewitz A.P."/>
            <person name="Asai D.J."/>
            <person name="Wilkes D.E."/>
            <person name="Wang Y."/>
            <person name="Cai H."/>
            <person name="Collins K."/>
            <person name="Stewart B.A."/>
            <person name="Lee S.R."/>
            <person name="Wilamowska K."/>
            <person name="Weinberg Z."/>
            <person name="Ruzzo W.L."/>
            <person name="Wloga D."/>
            <person name="Gaertig J."/>
            <person name="Frankel J."/>
            <person name="Tsao C.-C."/>
            <person name="Gorovsky M.A."/>
            <person name="Keeling P.J."/>
            <person name="Waller R.F."/>
            <person name="Patron N.J."/>
            <person name="Cherry J.M."/>
            <person name="Stover N.A."/>
            <person name="Krieger C.J."/>
            <person name="del Toro C."/>
            <person name="Ryder H.F."/>
            <person name="Williamson S.C."/>
            <person name="Barbeau R.A."/>
            <person name="Hamilton E.P."/>
            <person name="Orias E."/>
        </authorList>
    </citation>
    <scope>NUCLEOTIDE SEQUENCE [LARGE SCALE GENOMIC DNA]</scope>
    <source>
        <strain evidence="6">SB210</strain>
    </source>
</reference>
<evidence type="ECO:0000313" key="6">
    <source>
        <dbReference type="Proteomes" id="UP000009168"/>
    </source>
</evidence>
<keyword evidence="6" id="KW-1185">Reference proteome</keyword>
<sequence>MSTDEIQQNLDIEEDELKRLSRDVDQKVIIRFRFHSDNYYEKQNDSIIICKEKSTNLEFAISFTDAESTNEFWEYIKKNNGTNLAELPCSMNADQFDDLQMPHLSKLDETLEAIDLDLSHFCQGIVYKPEFLEKLFETFDELEVQKQTEKLEQIHLIVKKLILSNEQKLIMMLMNDKFFYACLGAFEYKRGAPKENYRELQKNEARFKQIIEIKNNEILEKIHMNYRLQYIKDSVIASYIEESTSNTFNIIITRNNMEILEYIKERHFISELSEKFFDNLGDSIKFIGELLTIINNPNFQLTFKPQLVEIMNNYNFYKVFFQALKIIQETEIDKDLKTKQSLKLMEAITILANENKKELISFLFTGEKTLSYSHANQQTSRYSQNNIQTTREGTTIEQRKQYLALLSSILINEDAGLQIQVVEVFKVIFESMKNNELDDKIVNLLINDFFSYCFEKYSKGEINNQFINFVIQFLDLFQLAYKLSPTKFRAYVQKNQLIIKLFSRSDCNDKAIHLALVKLVRSLIVSDYIIISHLISNKIIDKIWEIYKKHERRSNLVNSTFQDMMHYLLVQNYYQTPKLFKYIMNSFGEELKARQTKILCFKKIVETYGQQKDWINQDRNEHLDFQNSDYLQQPHPIMEQIEEEKYFDSDDVPSSIIAAPQLDQKQQQERDKENMIKRQSMKERILKQFKNDDDDDDDNFKLIQDQKLSQSNNNSQNGQEDSLSSSSSLVVNMNTLNVNGESLLSSQNETTTVEKSNKLEICIDLAQDLDGDQSEDQHSQNNMQIEIEEKSLGIENIGKKKDEELKDDKCNGSILSDSSYSKLNSKRSLRQRDDMEQESSILDDHQNGENKISKPEFSNKNEKLSQIENKQELNHLGHNQSNSGSNYNNIFSNNYDDDEEKNMVKAPGEEVIQKKIKVD</sequence>
<feature type="domain" description="Serine/threonine-protein phosphatase 4 regulatory subunit 3-like central" evidence="4">
    <location>
        <begin position="126"/>
        <end position="609"/>
    </location>
</feature>
<feature type="compositionally biased region" description="Basic and acidic residues" evidence="3">
    <location>
        <begin position="666"/>
        <end position="680"/>
    </location>
</feature>
<feature type="compositionally biased region" description="Polar residues" evidence="3">
    <location>
        <begin position="813"/>
        <end position="823"/>
    </location>
</feature>
<evidence type="ECO:0000256" key="2">
    <source>
        <dbReference type="ARBA" id="ARBA00023242"/>
    </source>
</evidence>
<dbReference type="InterPro" id="IPR011993">
    <property type="entry name" value="PH-like_dom_sf"/>
</dbReference>
<feature type="region of interest" description="Disordered" evidence="3">
    <location>
        <begin position="810"/>
        <end position="862"/>
    </location>
</feature>
<dbReference type="GO" id="GO:0072542">
    <property type="term" value="F:protein phosphatase activator activity"/>
    <property type="evidence" value="ECO:0007669"/>
    <property type="project" value="TreeGrafter"/>
</dbReference>
<dbReference type="GeneID" id="7846306"/>
<dbReference type="PANTHER" id="PTHR23318">
    <property type="entry name" value="ATP SYNTHASE GAMMA-RELATED"/>
    <property type="match status" value="1"/>
</dbReference>
<dbReference type="GO" id="GO:0030289">
    <property type="term" value="C:protein phosphatase 4 complex"/>
    <property type="evidence" value="ECO:0007669"/>
    <property type="project" value="TreeGrafter"/>
</dbReference>